<keyword evidence="6" id="KW-1185">Reference proteome</keyword>
<dbReference type="GO" id="GO:0003700">
    <property type="term" value="F:DNA-binding transcription factor activity"/>
    <property type="evidence" value="ECO:0007669"/>
    <property type="project" value="InterPro"/>
</dbReference>
<reference evidence="5 6" key="1">
    <citation type="submission" date="2015-12" db="EMBL/GenBank/DDBJ databases">
        <authorList>
            <person name="Shamseldin A."/>
            <person name="Moawad H."/>
            <person name="Abd El-Rahim W.M."/>
            <person name="Sadowsky M.J."/>
        </authorList>
    </citation>
    <scope>NUCLEOTIDE SEQUENCE [LARGE SCALE GENOMIC DNA]</scope>
    <source>
        <strain evidence="5 6">JC234</strain>
    </source>
</reference>
<dbReference type="GO" id="GO:0043565">
    <property type="term" value="F:sequence-specific DNA binding"/>
    <property type="evidence" value="ECO:0007669"/>
    <property type="project" value="InterPro"/>
</dbReference>
<keyword evidence="2" id="KW-0238">DNA-binding</keyword>
<dbReference type="Pfam" id="PF06445">
    <property type="entry name" value="GyrI-like"/>
    <property type="match status" value="1"/>
</dbReference>
<feature type="domain" description="HTH araC/xylS-type" evidence="4">
    <location>
        <begin position="15"/>
        <end position="113"/>
    </location>
</feature>
<dbReference type="InterPro" id="IPR050908">
    <property type="entry name" value="SmbC-like"/>
</dbReference>
<dbReference type="SUPFAM" id="SSF55136">
    <property type="entry name" value="Probable bacterial effector-binding domain"/>
    <property type="match status" value="1"/>
</dbReference>
<dbReference type="PRINTS" id="PR00032">
    <property type="entry name" value="HTHARAC"/>
</dbReference>
<dbReference type="PANTHER" id="PTHR40055">
    <property type="entry name" value="TRANSCRIPTIONAL REGULATOR YGIV-RELATED"/>
    <property type="match status" value="1"/>
</dbReference>
<dbReference type="InterPro" id="IPR011256">
    <property type="entry name" value="Reg_factor_effector_dom_sf"/>
</dbReference>
<dbReference type="InterPro" id="IPR009057">
    <property type="entry name" value="Homeodomain-like_sf"/>
</dbReference>
<dbReference type="Pfam" id="PF12833">
    <property type="entry name" value="HTH_18"/>
    <property type="match status" value="1"/>
</dbReference>
<comment type="caution">
    <text evidence="5">The sequence shown here is derived from an EMBL/GenBank/DDBJ whole genome shotgun (WGS) entry which is preliminary data.</text>
</comment>
<protein>
    <recommendedName>
        <fullName evidence="4">HTH araC/xylS-type domain-containing protein</fullName>
    </recommendedName>
</protein>
<accession>A0A1C1YZ55</accession>
<evidence type="ECO:0000259" key="4">
    <source>
        <dbReference type="PROSITE" id="PS01124"/>
    </source>
</evidence>
<dbReference type="RefSeq" id="WP_066175893.1">
    <property type="nucleotide sequence ID" value="NZ_LQZT01000004.1"/>
</dbReference>
<dbReference type="Gene3D" id="3.20.80.10">
    <property type="entry name" value="Regulatory factor, effector binding domain"/>
    <property type="match status" value="1"/>
</dbReference>
<dbReference type="OrthoDB" id="9816011at2"/>
<evidence type="ECO:0000313" key="5">
    <source>
        <dbReference type="EMBL" id="OCW58755.1"/>
    </source>
</evidence>
<dbReference type="EMBL" id="LQZT01000004">
    <property type="protein sequence ID" value="OCW58755.1"/>
    <property type="molecule type" value="Genomic_DNA"/>
</dbReference>
<keyword evidence="1" id="KW-0805">Transcription regulation</keyword>
<dbReference type="PROSITE" id="PS01124">
    <property type="entry name" value="HTH_ARAC_FAMILY_2"/>
    <property type="match status" value="1"/>
</dbReference>
<organism evidence="5 6">
    <name type="scientific">Hoeflea olei</name>
    <dbReference type="NCBI Taxonomy" id="1480615"/>
    <lineage>
        <taxon>Bacteria</taxon>
        <taxon>Pseudomonadati</taxon>
        <taxon>Pseudomonadota</taxon>
        <taxon>Alphaproteobacteria</taxon>
        <taxon>Hyphomicrobiales</taxon>
        <taxon>Rhizobiaceae</taxon>
        <taxon>Hoeflea</taxon>
    </lineage>
</organism>
<dbReference type="InterPro" id="IPR018060">
    <property type="entry name" value="HTH_AraC"/>
</dbReference>
<dbReference type="AlphaFoldDB" id="A0A1C1YZ55"/>
<evidence type="ECO:0000313" key="6">
    <source>
        <dbReference type="Proteomes" id="UP000094795"/>
    </source>
</evidence>
<dbReference type="PANTHER" id="PTHR40055:SF1">
    <property type="entry name" value="TRANSCRIPTIONAL REGULATOR YGIV-RELATED"/>
    <property type="match status" value="1"/>
</dbReference>
<evidence type="ECO:0000256" key="2">
    <source>
        <dbReference type="ARBA" id="ARBA00023125"/>
    </source>
</evidence>
<dbReference type="SUPFAM" id="SSF46689">
    <property type="entry name" value="Homeodomain-like"/>
    <property type="match status" value="2"/>
</dbReference>
<keyword evidence="3" id="KW-0804">Transcription</keyword>
<gene>
    <name evidence="5" type="ORF">AWJ14_00575</name>
</gene>
<dbReference type="Gene3D" id="1.10.10.60">
    <property type="entry name" value="Homeodomain-like"/>
    <property type="match status" value="1"/>
</dbReference>
<proteinExistence type="predicted"/>
<evidence type="ECO:0000256" key="1">
    <source>
        <dbReference type="ARBA" id="ARBA00023015"/>
    </source>
</evidence>
<sequence length="283" mass="31323">MAGSAGIRDYRKRLERVRDHIRAHLDGPLNLDELADIACLSRFHWHRTYRGLTGETVWQTVRRLRLHRAAADLATGSDPVEAIARRSGYTNARAFTQAFKSDFGLSPLRYRAEGGHRRYDNPEWQETDIMYDVRIEEHPETTIAGLIHNGPYIDIGATFDRFGSMLAVNGGWEKSAGMAAAYYCDPDITPPDALRSIAGMVLRPGTSAPDGLETCVLPAGRYAVLTHKGPYGELGKAYKWLFGQWLAESGEAAGPAPAVERYLNGPVDTAPPDLMTEIHMQLA</sequence>
<dbReference type="Proteomes" id="UP000094795">
    <property type="component" value="Unassembled WGS sequence"/>
</dbReference>
<evidence type="ECO:0000256" key="3">
    <source>
        <dbReference type="ARBA" id="ARBA00023163"/>
    </source>
</evidence>
<dbReference type="STRING" id="1480615.AWJ14_00575"/>
<dbReference type="PROSITE" id="PS00041">
    <property type="entry name" value="HTH_ARAC_FAMILY_1"/>
    <property type="match status" value="1"/>
</dbReference>
<dbReference type="InterPro" id="IPR010499">
    <property type="entry name" value="AraC_E-bd"/>
</dbReference>
<dbReference type="InterPro" id="IPR020449">
    <property type="entry name" value="Tscrpt_reg_AraC-type_HTH"/>
</dbReference>
<dbReference type="SMART" id="SM00342">
    <property type="entry name" value="HTH_ARAC"/>
    <property type="match status" value="1"/>
</dbReference>
<dbReference type="InterPro" id="IPR029442">
    <property type="entry name" value="GyrI-like"/>
</dbReference>
<name>A0A1C1YZ55_9HYPH</name>
<dbReference type="InterPro" id="IPR018062">
    <property type="entry name" value="HTH_AraC-typ_CS"/>
</dbReference>
<dbReference type="SMART" id="SM00871">
    <property type="entry name" value="AraC_E_bind"/>
    <property type="match status" value="1"/>
</dbReference>